<dbReference type="GO" id="GO:0016301">
    <property type="term" value="F:kinase activity"/>
    <property type="evidence" value="ECO:0007669"/>
    <property type="project" value="UniProtKB-KW"/>
</dbReference>
<organism evidence="1 2">
    <name type="scientific">Gigaspora margarita</name>
    <dbReference type="NCBI Taxonomy" id="4874"/>
    <lineage>
        <taxon>Eukaryota</taxon>
        <taxon>Fungi</taxon>
        <taxon>Fungi incertae sedis</taxon>
        <taxon>Mucoromycota</taxon>
        <taxon>Glomeromycotina</taxon>
        <taxon>Glomeromycetes</taxon>
        <taxon>Diversisporales</taxon>
        <taxon>Gigasporaceae</taxon>
        <taxon>Gigaspora</taxon>
    </lineage>
</organism>
<keyword evidence="1" id="KW-0808">Transferase</keyword>
<evidence type="ECO:0000313" key="1">
    <source>
        <dbReference type="EMBL" id="KAF0441191.1"/>
    </source>
</evidence>
<dbReference type="OrthoDB" id="79687at2759"/>
<sequence length="140" mass="16049">MFQQGLQQGLQQVVSYVAGTSVLRQYDIGSKLLVQVNGKYIQIFAKKIYENTLLKNYEKKRNGQSLSGFEEREAVEESRTVITFATEPILTSLANLLGNTEHLSTVPDDIKNFDLDELEIQKGLLELYTLWVFRLNLYIN</sequence>
<dbReference type="AlphaFoldDB" id="A0A8H3XBA0"/>
<gene>
    <name evidence="1" type="ORF">F8M41_003912</name>
</gene>
<keyword evidence="1" id="KW-0418">Kinase</keyword>
<dbReference type="Proteomes" id="UP000439903">
    <property type="component" value="Unassembled WGS sequence"/>
</dbReference>
<protein>
    <submittedName>
        <fullName evidence="1">Kinase-like protein</fullName>
    </submittedName>
</protein>
<name>A0A8H3XBA0_GIGMA</name>
<evidence type="ECO:0000313" key="2">
    <source>
        <dbReference type="Proteomes" id="UP000439903"/>
    </source>
</evidence>
<comment type="caution">
    <text evidence="1">The sequence shown here is derived from an EMBL/GenBank/DDBJ whole genome shotgun (WGS) entry which is preliminary data.</text>
</comment>
<reference evidence="1 2" key="1">
    <citation type="journal article" date="2019" name="Environ. Microbiol.">
        <title>At the nexus of three kingdoms: the genome of the mycorrhizal fungus Gigaspora margarita provides insights into plant, endobacterial and fungal interactions.</title>
        <authorList>
            <person name="Venice F."/>
            <person name="Ghignone S."/>
            <person name="Salvioli di Fossalunga A."/>
            <person name="Amselem J."/>
            <person name="Novero M."/>
            <person name="Xianan X."/>
            <person name="Sedzielewska Toro K."/>
            <person name="Morin E."/>
            <person name="Lipzen A."/>
            <person name="Grigoriev I.V."/>
            <person name="Henrissat B."/>
            <person name="Martin F.M."/>
            <person name="Bonfante P."/>
        </authorList>
    </citation>
    <scope>NUCLEOTIDE SEQUENCE [LARGE SCALE GENOMIC DNA]</scope>
    <source>
        <strain evidence="1 2">BEG34</strain>
    </source>
</reference>
<proteinExistence type="predicted"/>
<dbReference type="EMBL" id="WTPW01001351">
    <property type="protein sequence ID" value="KAF0441191.1"/>
    <property type="molecule type" value="Genomic_DNA"/>
</dbReference>
<keyword evidence="2" id="KW-1185">Reference proteome</keyword>
<accession>A0A8H3XBA0</accession>